<accession>A0A1I0YGJ9</accession>
<dbReference type="GO" id="GO:0017001">
    <property type="term" value="P:antibiotic catabolic process"/>
    <property type="evidence" value="ECO:0007669"/>
    <property type="project" value="UniProtKB-ARBA"/>
</dbReference>
<dbReference type="GO" id="GO:0016787">
    <property type="term" value="F:hydrolase activity"/>
    <property type="evidence" value="ECO:0007669"/>
    <property type="project" value="UniProtKB-KW"/>
</dbReference>
<organism evidence="3 4">
    <name type="scientific">Poseidonocella pacifica</name>
    <dbReference type="NCBI Taxonomy" id="871651"/>
    <lineage>
        <taxon>Bacteria</taxon>
        <taxon>Pseudomonadati</taxon>
        <taxon>Pseudomonadota</taxon>
        <taxon>Alphaproteobacteria</taxon>
        <taxon>Rhodobacterales</taxon>
        <taxon>Roseobacteraceae</taxon>
        <taxon>Poseidonocella</taxon>
    </lineage>
</organism>
<evidence type="ECO:0000259" key="2">
    <source>
        <dbReference type="SMART" id="SM00849"/>
    </source>
</evidence>
<protein>
    <submittedName>
        <fullName evidence="3">Quinoprotein relay system zinc metallohydrolase 2</fullName>
    </submittedName>
</protein>
<evidence type="ECO:0000256" key="1">
    <source>
        <dbReference type="ARBA" id="ARBA00005250"/>
    </source>
</evidence>
<comment type="similarity">
    <text evidence="1">Belongs to the metallo-beta-lactamase superfamily. Class-B beta-lactamase family.</text>
</comment>
<dbReference type="InterPro" id="IPR030829">
    <property type="entry name" value="SoxH-rel_PQQ_2"/>
</dbReference>
<dbReference type="PANTHER" id="PTHR42951:SF4">
    <property type="entry name" value="ACYL-COENZYME A THIOESTERASE MBLAC2"/>
    <property type="match status" value="1"/>
</dbReference>
<evidence type="ECO:0000313" key="3">
    <source>
        <dbReference type="EMBL" id="SFB12341.1"/>
    </source>
</evidence>
<reference evidence="3 4" key="1">
    <citation type="submission" date="2016-10" db="EMBL/GenBank/DDBJ databases">
        <authorList>
            <person name="de Groot N.N."/>
        </authorList>
    </citation>
    <scope>NUCLEOTIDE SEQUENCE [LARGE SCALE GENOMIC DNA]</scope>
    <source>
        <strain evidence="3 4">DSM 29316</strain>
    </source>
</reference>
<dbReference type="NCBIfam" id="TIGR04559">
    <property type="entry name" value="SoxH_rel_PQQ_2"/>
    <property type="match status" value="1"/>
</dbReference>
<dbReference type="InterPro" id="IPR050855">
    <property type="entry name" value="NDM-1-like"/>
</dbReference>
<sequence length="342" mass="35817">MFEAIITLCLASAPDHCRDWLIPQAGAPTEAACMAQASGLAPPERMRADGVALCQEAPPGLLMQEVAPGIFVHRGAVAEPGPENEGGVANLGVIIGESSVAVIDAGGSRTVAEDLWRAIRARTDLPVRHLILTHMHPDHVMGAGFFAEAGAEVIGHVGLDRALADRADNYAESLSAAIGPAFLGSGAAPVDIPVEGMVEIDLGGRMLEVRARPLAHTGTDVTVFDRATATLFAGDLLFDDHAPALDGSLRGWRALLKVMGGEAAARIVPGHGGPVLDWPEGGAALIRYLDVLARDTRAALDDGLRLGEAVEIIGASEAGNWALFDLYNPRNATVAFTELEWE</sequence>
<dbReference type="InterPro" id="IPR001279">
    <property type="entry name" value="Metallo-B-lactamas"/>
</dbReference>
<dbReference type="SMART" id="SM00849">
    <property type="entry name" value="Lactamase_B"/>
    <property type="match status" value="1"/>
</dbReference>
<dbReference type="Gene3D" id="3.60.15.10">
    <property type="entry name" value="Ribonuclease Z/Hydroxyacylglutathione hydrolase-like"/>
    <property type="match status" value="1"/>
</dbReference>
<feature type="domain" description="Metallo-beta-lactamase" evidence="2">
    <location>
        <begin position="88"/>
        <end position="271"/>
    </location>
</feature>
<dbReference type="Pfam" id="PF00753">
    <property type="entry name" value="Lactamase_B"/>
    <property type="match status" value="1"/>
</dbReference>
<dbReference type="PANTHER" id="PTHR42951">
    <property type="entry name" value="METALLO-BETA-LACTAMASE DOMAIN-CONTAINING"/>
    <property type="match status" value="1"/>
</dbReference>
<name>A0A1I0YGJ9_9RHOB</name>
<dbReference type="Proteomes" id="UP000198796">
    <property type="component" value="Unassembled WGS sequence"/>
</dbReference>
<dbReference type="EMBL" id="FOJU01000005">
    <property type="protein sequence ID" value="SFB12341.1"/>
    <property type="molecule type" value="Genomic_DNA"/>
</dbReference>
<dbReference type="RefSeq" id="WP_092066451.1">
    <property type="nucleotide sequence ID" value="NZ_FOJU01000005.1"/>
</dbReference>
<dbReference type="AlphaFoldDB" id="A0A1I0YGJ9"/>
<evidence type="ECO:0000313" key="4">
    <source>
        <dbReference type="Proteomes" id="UP000198796"/>
    </source>
</evidence>
<keyword evidence="3" id="KW-0378">Hydrolase</keyword>
<proteinExistence type="inferred from homology"/>
<dbReference type="CDD" id="cd16282">
    <property type="entry name" value="metallo-hydrolase-like_MBL-fold"/>
    <property type="match status" value="1"/>
</dbReference>
<dbReference type="OrthoDB" id="420651at2"/>
<gene>
    <name evidence="3" type="ORF">SAMN05421688_3065</name>
</gene>
<keyword evidence="4" id="KW-1185">Reference proteome</keyword>
<dbReference type="STRING" id="871651.SAMN05421688_3065"/>
<dbReference type="InterPro" id="IPR036866">
    <property type="entry name" value="RibonucZ/Hydroxyglut_hydro"/>
</dbReference>
<dbReference type="SUPFAM" id="SSF56281">
    <property type="entry name" value="Metallo-hydrolase/oxidoreductase"/>
    <property type="match status" value="1"/>
</dbReference>